<name>A0A8S4FVN0_PLUXY</name>
<keyword evidence="1" id="KW-0175">Coiled coil</keyword>
<evidence type="ECO:0000259" key="2">
    <source>
        <dbReference type="Pfam" id="PF17169"/>
    </source>
</evidence>
<comment type="caution">
    <text evidence="3">The sequence shown here is derived from an EMBL/GenBank/DDBJ whole genome shotgun (WGS) entry which is preliminary data.</text>
</comment>
<proteinExistence type="predicted"/>
<evidence type="ECO:0000256" key="1">
    <source>
        <dbReference type="SAM" id="Coils"/>
    </source>
</evidence>
<dbReference type="InterPro" id="IPR033393">
    <property type="entry name" value="NRBF2_MIT"/>
</dbReference>
<feature type="domain" description="Nuclear receptor-binding factor 2 MIT" evidence="2">
    <location>
        <begin position="4"/>
        <end position="81"/>
    </location>
</feature>
<dbReference type="EMBL" id="CAJHNJ030000052">
    <property type="protein sequence ID" value="CAG9132715.1"/>
    <property type="molecule type" value="Genomic_DNA"/>
</dbReference>
<dbReference type="Gene3D" id="1.20.58.80">
    <property type="entry name" value="Phosphotransferase system, lactose/cellobiose-type IIA subunit"/>
    <property type="match status" value="1"/>
</dbReference>
<organism evidence="3 4">
    <name type="scientific">Plutella xylostella</name>
    <name type="common">Diamondback moth</name>
    <name type="synonym">Plutella maculipennis</name>
    <dbReference type="NCBI Taxonomy" id="51655"/>
    <lineage>
        <taxon>Eukaryota</taxon>
        <taxon>Metazoa</taxon>
        <taxon>Ecdysozoa</taxon>
        <taxon>Arthropoda</taxon>
        <taxon>Hexapoda</taxon>
        <taxon>Insecta</taxon>
        <taxon>Pterygota</taxon>
        <taxon>Neoptera</taxon>
        <taxon>Endopterygota</taxon>
        <taxon>Lepidoptera</taxon>
        <taxon>Glossata</taxon>
        <taxon>Ditrysia</taxon>
        <taxon>Yponomeutoidea</taxon>
        <taxon>Plutellidae</taxon>
        <taxon>Plutella</taxon>
    </lineage>
</organism>
<reference evidence="3" key="1">
    <citation type="submission" date="2020-11" db="EMBL/GenBank/DDBJ databases">
        <authorList>
            <person name="Whiteford S."/>
        </authorList>
    </citation>
    <scope>NUCLEOTIDE SEQUENCE</scope>
</reference>
<dbReference type="Proteomes" id="UP000653454">
    <property type="component" value="Unassembled WGS sequence"/>
</dbReference>
<evidence type="ECO:0000313" key="4">
    <source>
        <dbReference type="Proteomes" id="UP000653454"/>
    </source>
</evidence>
<dbReference type="PANTHER" id="PTHR14964">
    <property type="entry name" value="NUCLEAR RECEPTOR BINDING FACTOR 2"/>
    <property type="match status" value="1"/>
</dbReference>
<dbReference type="InterPro" id="IPR039679">
    <property type="entry name" value="NRBF2"/>
</dbReference>
<dbReference type="SUPFAM" id="SSF140361">
    <property type="entry name" value="MIT domain-like"/>
    <property type="match status" value="1"/>
</dbReference>
<dbReference type="GO" id="GO:0006914">
    <property type="term" value="P:autophagy"/>
    <property type="evidence" value="ECO:0007669"/>
    <property type="project" value="InterPro"/>
</dbReference>
<gene>
    <name evidence="3" type="ORF">PLXY2_LOCUS10971</name>
</gene>
<feature type="coiled-coil region" evidence="1">
    <location>
        <begin position="146"/>
        <end position="180"/>
    </location>
</feature>
<dbReference type="PANTHER" id="PTHR14964:SF2">
    <property type="entry name" value="NUCLEAR RECEPTOR-BINDING FACTOR 2"/>
    <property type="match status" value="1"/>
</dbReference>
<dbReference type="OrthoDB" id="3694230at2759"/>
<sequence>MENHPLNLAHQQYRRAEAHLKYKRFDEAMQCHHNAAELLLDAMKTTTSSVALESITLQHSYHLKQKDLIKIKKEQYARVKKAMENLKHLGKDQSLPCSENSKIQVAIYRNMYETDSLLEVLSSKKDKSDVAEKEQQVVVEEIQHLNRSLRSLVEQLVLQVEVLKDENMTLNERVNYFEKERNRYLNIQVSDFIHQNNFSNISLSNEAFAREPLPADLPSVSHHPPKVLGTGVARPVQQPLFDLSAFKDD</sequence>
<dbReference type="KEGG" id="pxy:105392529"/>
<protein>
    <submittedName>
        <fullName evidence="3">(diamondback moth) hypothetical protein</fullName>
    </submittedName>
</protein>
<evidence type="ECO:0000313" key="3">
    <source>
        <dbReference type="EMBL" id="CAG9132715.1"/>
    </source>
</evidence>
<accession>A0A8S4FVN0</accession>
<dbReference type="Pfam" id="PF17169">
    <property type="entry name" value="NRBF2_MIT"/>
    <property type="match status" value="1"/>
</dbReference>
<keyword evidence="4" id="KW-1185">Reference proteome</keyword>
<dbReference type="AlphaFoldDB" id="A0A8S4FVN0"/>